<comment type="caution">
    <text evidence="1">The sequence shown here is derived from an EMBL/GenBank/DDBJ whole genome shotgun (WGS) entry which is preliminary data.</text>
</comment>
<keyword evidence="2" id="KW-1185">Reference proteome</keyword>
<evidence type="ECO:0000313" key="2">
    <source>
        <dbReference type="Proteomes" id="UP000031668"/>
    </source>
</evidence>
<accession>A0A0C2NK03</accession>
<gene>
    <name evidence="1" type="ORF">RF11_04633</name>
</gene>
<dbReference type="EMBL" id="JWZT01000436">
    <property type="protein sequence ID" value="KII74367.1"/>
    <property type="molecule type" value="Genomic_DNA"/>
</dbReference>
<evidence type="ECO:0000313" key="1">
    <source>
        <dbReference type="EMBL" id="KII74367.1"/>
    </source>
</evidence>
<sequence length="269" mass="31349">MKVGMLNSKWIMLDNKWIMLESKWIMLECKWVMLDSKWIMLENYTTNTTADLDYLLHFRNYYAIIDSTEALGCSHFSLLPLRHRSTSAVLEGLIELKKYETSLAARESPTSLISWELVSSYILEFMMKLFGNGAINSQTIHDQALTRDIANFYIMKILNCNINTIWLENIKNTLEVDYHTSQDQQIQSALREVPFPHYALNEREIFIPSYSRDSVESENGALYGPWSYMIVTLRHTLRRRWSGTASWFIIIAYETNLIFESTGALLAIQ</sequence>
<name>A0A0C2NK03_THEKT</name>
<reference evidence="1 2" key="1">
    <citation type="journal article" date="2014" name="Genome Biol. Evol.">
        <title>The genome of the myxosporean Thelohanellus kitauei shows adaptations to nutrient acquisition within its fish host.</title>
        <authorList>
            <person name="Yang Y."/>
            <person name="Xiong J."/>
            <person name="Zhou Z."/>
            <person name="Huo F."/>
            <person name="Miao W."/>
            <person name="Ran C."/>
            <person name="Liu Y."/>
            <person name="Zhang J."/>
            <person name="Feng J."/>
            <person name="Wang M."/>
            <person name="Wang M."/>
            <person name="Wang L."/>
            <person name="Yao B."/>
        </authorList>
    </citation>
    <scope>NUCLEOTIDE SEQUENCE [LARGE SCALE GENOMIC DNA]</scope>
    <source>
        <strain evidence="1">Wuqing</strain>
    </source>
</reference>
<protein>
    <submittedName>
        <fullName evidence="1">Uncharacterized protein</fullName>
    </submittedName>
</protein>
<dbReference type="AlphaFoldDB" id="A0A0C2NK03"/>
<proteinExistence type="predicted"/>
<organism evidence="1 2">
    <name type="scientific">Thelohanellus kitauei</name>
    <name type="common">Myxosporean</name>
    <dbReference type="NCBI Taxonomy" id="669202"/>
    <lineage>
        <taxon>Eukaryota</taxon>
        <taxon>Metazoa</taxon>
        <taxon>Cnidaria</taxon>
        <taxon>Myxozoa</taxon>
        <taxon>Myxosporea</taxon>
        <taxon>Bivalvulida</taxon>
        <taxon>Platysporina</taxon>
        <taxon>Myxobolidae</taxon>
        <taxon>Thelohanellus</taxon>
    </lineage>
</organism>
<dbReference type="Proteomes" id="UP000031668">
    <property type="component" value="Unassembled WGS sequence"/>
</dbReference>